<feature type="domain" description="Pyrrolo-quinoline quinone repeat" evidence="2">
    <location>
        <begin position="86"/>
        <end position="350"/>
    </location>
</feature>
<evidence type="ECO:0000313" key="4">
    <source>
        <dbReference type="Proteomes" id="UP000315471"/>
    </source>
</evidence>
<sequence precursor="true">MNRLILCVANSLFSLILLTPSLHAENWSQWRGEDRANRSSETGLFENWDADGPPLEWMAEGLGSGYANVSVVGDRIYTSGDFEDSQAIIAIDVADGSLVWKTPITDKKPKHGYDGSRTTPTVDGNRLYAVSSDGRIACLNASDGNLVWARDFSDWNGKMMSSWGFSESPLVDGDKVICTPGGVDGMVVALDKMSGKQIWACIVPEPTPENDREALKEGAGYSSPILSNGGGVKQYVQLVGRGLIGIRAEDGKMLWQYNRVANTVANIPTAIIDGDFVFTSTGYNTGSALLKLSADGNGGVNAEEIYWLKGRTLQNKHGGITLVDGYLYCGHGNGNGLPICVEMATGEIKWGPERTEGKGETSLIYADGHIIYRREDGTIMLTKADPSTFKVLSFFKPPFQEGKSWAHPVIANGKLYLREQDKLICYRLKDG</sequence>
<evidence type="ECO:0000313" key="3">
    <source>
        <dbReference type="EMBL" id="TWU35271.1"/>
    </source>
</evidence>
<dbReference type="PANTHER" id="PTHR34512">
    <property type="entry name" value="CELL SURFACE PROTEIN"/>
    <property type="match status" value="1"/>
</dbReference>
<dbReference type="EMBL" id="SJPY01000010">
    <property type="protein sequence ID" value="TWU35271.1"/>
    <property type="molecule type" value="Genomic_DNA"/>
</dbReference>
<evidence type="ECO:0000259" key="2">
    <source>
        <dbReference type="Pfam" id="PF13360"/>
    </source>
</evidence>
<reference evidence="3 4" key="1">
    <citation type="submission" date="2019-02" db="EMBL/GenBank/DDBJ databases">
        <title>Deep-cultivation of Planctomycetes and their phenomic and genomic characterization uncovers novel biology.</title>
        <authorList>
            <person name="Wiegand S."/>
            <person name="Jogler M."/>
            <person name="Boedeker C."/>
            <person name="Pinto D."/>
            <person name="Vollmers J."/>
            <person name="Rivas-Marin E."/>
            <person name="Kohn T."/>
            <person name="Peeters S.H."/>
            <person name="Heuer A."/>
            <person name="Rast P."/>
            <person name="Oberbeckmann S."/>
            <person name="Bunk B."/>
            <person name="Jeske O."/>
            <person name="Meyerdierks A."/>
            <person name="Storesund J.E."/>
            <person name="Kallscheuer N."/>
            <person name="Luecker S."/>
            <person name="Lage O.M."/>
            <person name="Pohl T."/>
            <person name="Merkel B.J."/>
            <person name="Hornburger P."/>
            <person name="Mueller R.-W."/>
            <person name="Bruemmer F."/>
            <person name="Labrenz M."/>
            <person name="Spormann A.M."/>
            <person name="Op Den Camp H."/>
            <person name="Overmann J."/>
            <person name="Amann R."/>
            <person name="Jetten M.S.M."/>
            <person name="Mascher T."/>
            <person name="Medema M.H."/>
            <person name="Devos D.P."/>
            <person name="Kaster A.-K."/>
            <person name="Ovreas L."/>
            <person name="Rohde M."/>
            <person name="Galperin M.Y."/>
            <person name="Jogler C."/>
        </authorList>
    </citation>
    <scope>NUCLEOTIDE SEQUENCE [LARGE SCALE GENOMIC DNA]</scope>
    <source>
        <strain evidence="3 4">Q31b</strain>
    </source>
</reference>
<organism evidence="3 4">
    <name type="scientific">Novipirellula aureliae</name>
    <dbReference type="NCBI Taxonomy" id="2527966"/>
    <lineage>
        <taxon>Bacteria</taxon>
        <taxon>Pseudomonadati</taxon>
        <taxon>Planctomycetota</taxon>
        <taxon>Planctomycetia</taxon>
        <taxon>Pirellulales</taxon>
        <taxon>Pirellulaceae</taxon>
        <taxon>Novipirellula</taxon>
    </lineage>
</organism>
<accession>A0A5C6DHS4</accession>
<keyword evidence="4" id="KW-1185">Reference proteome</keyword>
<dbReference type="Proteomes" id="UP000315471">
    <property type="component" value="Unassembled WGS sequence"/>
</dbReference>
<dbReference type="InterPro" id="IPR015943">
    <property type="entry name" value="WD40/YVTN_repeat-like_dom_sf"/>
</dbReference>
<dbReference type="InterPro" id="IPR011047">
    <property type="entry name" value="Quinoprotein_ADH-like_sf"/>
</dbReference>
<evidence type="ECO:0000256" key="1">
    <source>
        <dbReference type="SAM" id="SignalP"/>
    </source>
</evidence>
<dbReference type="InterPro" id="IPR002372">
    <property type="entry name" value="PQQ_rpt_dom"/>
</dbReference>
<name>A0A5C6DHS4_9BACT</name>
<dbReference type="SUPFAM" id="SSF50998">
    <property type="entry name" value="Quinoprotein alcohol dehydrogenase-like"/>
    <property type="match status" value="1"/>
</dbReference>
<dbReference type="Pfam" id="PF13360">
    <property type="entry name" value="PQQ_2"/>
    <property type="match status" value="1"/>
</dbReference>
<comment type="caution">
    <text evidence="3">The sequence shown here is derived from an EMBL/GenBank/DDBJ whole genome shotgun (WGS) entry which is preliminary data.</text>
</comment>
<keyword evidence="1" id="KW-0732">Signal</keyword>
<dbReference type="InterPro" id="IPR018391">
    <property type="entry name" value="PQQ_b-propeller_rpt"/>
</dbReference>
<feature type="chain" id="PRO_5022679278" evidence="1">
    <location>
        <begin position="25"/>
        <end position="431"/>
    </location>
</feature>
<gene>
    <name evidence="3" type="ORF">Q31b_53670</name>
</gene>
<dbReference type="PANTHER" id="PTHR34512:SF30">
    <property type="entry name" value="OUTER MEMBRANE PROTEIN ASSEMBLY FACTOR BAMB"/>
    <property type="match status" value="1"/>
</dbReference>
<protein>
    <submittedName>
        <fullName evidence="3">Outer membrane biogenesis protein BamB</fullName>
    </submittedName>
</protein>
<dbReference type="RefSeq" id="WP_146602457.1">
    <property type="nucleotide sequence ID" value="NZ_SJPY01000010.1"/>
</dbReference>
<dbReference type="Gene3D" id="2.130.10.10">
    <property type="entry name" value="YVTN repeat-like/Quinoprotein amine dehydrogenase"/>
    <property type="match status" value="2"/>
</dbReference>
<dbReference type="OrthoDB" id="229752at2"/>
<proteinExistence type="predicted"/>
<dbReference type="AlphaFoldDB" id="A0A5C6DHS4"/>
<dbReference type="SMART" id="SM00564">
    <property type="entry name" value="PQQ"/>
    <property type="match status" value="3"/>
</dbReference>
<feature type="signal peptide" evidence="1">
    <location>
        <begin position="1"/>
        <end position="24"/>
    </location>
</feature>